<sequence length="85" mass="9068">MFLGGLLVLVLDPMEPNTRALFDLLHPCQSHRLGLPQPISHLLLVLGRAAAVVGLLEVGMVDRVRPGIPLVGPGCTVRRTVGSCH</sequence>
<keyword evidence="2" id="KW-1185">Reference proteome</keyword>
<evidence type="ECO:0008006" key="3">
    <source>
        <dbReference type="Google" id="ProtNLM"/>
    </source>
</evidence>
<comment type="caution">
    <text evidence="1">The sequence shown here is derived from an EMBL/GenBank/DDBJ whole genome shotgun (WGS) entry which is preliminary data.</text>
</comment>
<organism evidence="1 2">
    <name type="scientific">Linum tenue</name>
    <dbReference type="NCBI Taxonomy" id="586396"/>
    <lineage>
        <taxon>Eukaryota</taxon>
        <taxon>Viridiplantae</taxon>
        <taxon>Streptophyta</taxon>
        <taxon>Embryophyta</taxon>
        <taxon>Tracheophyta</taxon>
        <taxon>Spermatophyta</taxon>
        <taxon>Magnoliopsida</taxon>
        <taxon>eudicotyledons</taxon>
        <taxon>Gunneridae</taxon>
        <taxon>Pentapetalae</taxon>
        <taxon>rosids</taxon>
        <taxon>fabids</taxon>
        <taxon>Malpighiales</taxon>
        <taxon>Linaceae</taxon>
        <taxon>Linum</taxon>
    </lineage>
</organism>
<dbReference type="AlphaFoldDB" id="A0AAV0IRN2"/>
<evidence type="ECO:0000313" key="2">
    <source>
        <dbReference type="Proteomes" id="UP001154282"/>
    </source>
</evidence>
<dbReference type="Proteomes" id="UP001154282">
    <property type="component" value="Unassembled WGS sequence"/>
</dbReference>
<accession>A0AAV0IRN2</accession>
<protein>
    <recommendedName>
        <fullName evidence="3">Secreted protein</fullName>
    </recommendedName>
</protein>
<gene>
    <name evidence="1" type="ORF">LITE_LOCUS10123</name>
</gene>
<name>A0AAV0IRN2_9ROSI</name>
<proteinExistence type="predicted"/>
<reference evidence="1" key="1">
    <citation type="submission" date="2022-08" db="EMBL/GenBank/DDBJ databases">
        <authorList>
            <person name="Gutierrez-Valencia J."/>
        </authorList>
    </citation>
    <scope>NUCLEOTIDE SEQUENCE</scope>
</reference>
<dbReference type="EMBL" id="CAMGYJ010000004">
    <property type="protein sequence ID" value="CAI0398975.1"/>
    <property type="molecule type" value="Genomic_DNA"/>
</dbReference>
<evidence type="ECO:0000313" key="1">
    <source>
        <dbReference type="EMBL" id="CAI0398975.1"/>
    </source>
</evidence>